<sequence length="1101" mass="125055">MKFLLTLFSLILAFNILLAQEDSFSPKTPVVPETYAFAKYDNIPVNYSTGVPNISIPIYSSQAKGSPFSVSLRYHAGGIKVQERASRVGLGWSLDFARSITREVRGLVDETNNGWFNGNFNAEAYIQLSEDDKRATLFDIINGLVDSQPDIFNYSTNNGSGKFYYSEYDVVTFMPHSKIKVEKVESEQNAFGFIITDVDGTKYYYGISADKTREAIDNSVSRSYCYATGSSGSGFPNTSTPILNNWHLMTIIDANGINKTSFFYEPILGFDNCNVGSETKIIGPAGQKGTICFSTSTTTTYRIKTIESSIEKVNFHYEFDRVDIAGDQALSKIEIKDKGDNLLKSYLLNYDYFQSTNLQDEIWQCDQYLTVEERLKRLKLTSIREVSPSGLEKPDYQFKYNTKINLPDILSFSKDHWGYYNGTDNTTSVPEFQLTQTLVYAGADRTPSEDYTKANILEEVTYPTGGKINFKYELNRVLSSSQSTLENIEHIVALSGNSIDQLQTKVLEIDHEQNIPIYFTGVPCLYDEDGNPRIDCFIRAKIVGVDNDTDVDITHLNSIYLTEGNYKIEVEISGDPANENYRNFSLATTIKKRVDATGGEGFYLHGGLRTKAIEYKDASLGINRTEYFEYLNGYATGSLIYEYPYRAIGDAWAWGKARTSSSNVSISNNGTAITYQYVSSRNALDSANGYTLYEYDVEHITNSNRIANAEDAAANYFEFPFPPLPSNIWQGKLLSKSVFEKLNSDYKLKSEEFNFYEEEKFNQFNNKAVVARSNGDMDKDRNYPGHSDYEVYTLNSAKLFLKSKKIFNYDIGGESTELTEEYTYDLNGNLALDSKTVSYNNETYLKEYQYAEDNFGVSANNEMIDRNMIQQPLKIINYRNGVKTNSIEKSYSIKNNIIYPQKKRITNFNESSEAFSEEIYDIDQNGNINYVIGTDGIEKSVIYGYNNQLIIAEVTGAKPEEIFYTSFEDDPSAVIGESKSGHKYLPANSFNLPSLTNSENPLLLSYWAYVNNNWQYVERDYTGTGDFINESNASRLDEVRIYPKKAQMRTFIHKPLVSINQVLDVNQKSTSYEFDPLNRLKSIYDDDKNILKLLDYNYKLK</sequence>
<accession>A0AA51ZV15</accession>
<dbReference type="KEGG" id="marp:QYS47_32640"/>
<dbReference type="RefSeq" id="WP_322346163.1">
    <property type="nucleotide sequence ID" value="NZ_CP129968.2"/>
</dbReference>
<dbReference type="Proteomes" id="UP001232019">
    <property type="component" value="Chromosome"/>
</dbReference>
<organism evidence="2">
    <name type="scientific">Marivirga arenosa</name>
    <dbReference type="NCBI Taxonomy" id="3059076"/>
    <lineage>
        <taxon>Bacteria</taxon>
        <taxon>Pseudomonadati</taxon>
        <taxon>Bacteroidota</taxon>
        <taxon>Cytophagia</taxon>
        <taxon>Cytophagales</taxon>
        <taxon>Marivirgaceae</taxon>
        <taxon>Marivirga</taxon>
    </lineage>
</organism>
<keyword evidence="1" id="KW-0732">Signal</keyword>
<proteinExistence type="predicted"/>
<dbReference type="EMBL" id="CP129968">
    <property type="protein sequence ID" value="WNB17022.1"/>
    <property type="molecule type" value="Genomic_DNA"/>
</dbReference>
<evidence type="ECO:0000313" key="2">
    <source>
        <dbReference type="EMBL" id="WNB17022.1"/>
    </source>
</evidence>
<evidence type="ECO:0000256" key="1">
    <source>
        <dbReference type="SAM" id="SignalP"/>
    </source>
</evidence>
<feature type="chain" id="PRO_5041422901" description="YD repeat-containing protein" evidence="1">
    <location>
        <begin position="20"/>
        <end position="1101"/>
    </location>
</feature>
<dbReference type="AlphaFoldDB" id="A0AA51ZV15"/>
<name>A0AA51ZV15_9BACT</name>
<gene>
    <name evidence="2" type="ORF">QYS47_32640</name>
</gene>
<protein>
    <recommendedName>
        <fullName evidence="3">YD repeat-containing protein</fullName>
    </recommendedName>
</protein>
<evidence type="ECO:0008006" key="3">
    <source>
        <dbReference type="Google" id="ProtNLM"/>
    </source>
</evidence>
<feature type="signal peptide" evidence="1">
    <location>
        <begin position="1"/>
        <end position="19"/>
    </location>
</feature>
<reference evidence="2" key="1">
    <citation type="submission" date="2023-08" db="EMBL/GenBank/DDBJ databases">
        <title>Comparative genomics and taxonomic characterization of three novel marine species of genus Marivirga.</title>
        <authorList>
            <person name="Muhammad N."/>
            <person name="Kim S.-G."/>
        </authorList>
    </citation>
    <scope>NUCLEOTIDE SEQUENCE</scope>
    <source>
        <strain evidence="2">BKB1-2</strain>
    </source>
</reference>